<accession>A0A374MWJ3</accession>
<evidence type="ECO:0000313" key="3">
    <source>
        <dbReference type="Proteomes" id="UP000262524"/>
    </source>
</evidence>
<evidence type="ECO:0000313" key="2">
    <source>
        <dbReference type="EMBL" id="RHN16162.1"/>
    </source>
</evidence>
<comment type="caution">
    <text evidence="1">The sequence shown here is derived from an EMBL/GenBank/DDBJ whole genome shotgun (WGS) entry which is preliminary data.</text>
</comment>
<proteinExistence type="predicted"/>
<protein>
    <submittedName>
        <fullName evidence="1">Uncharacterized protein</fullName>
    </submittedName>
</protein>
<dbReference type="Proteomes" id="UP000283700">
    <property type="component" value="Unassembled WGS sequence"/>
</dbReference>
<dbReference type="EMBL" id="QSOE01000205">
    <property type="protein sequence ID" value="RGI75859.1"/>
    <property type="molecule type" value="Genomic_DNA"/>
</dbReference>
<name>A0A374MWJ3_9FIRM</name>
<dbReference type="EMBL" id="QRQO01000006">
    <property type="protein sequence ID" value="RHN16162.1"/>
    <property type="molecule type" value="Genomic_DNA"/>
</dbReference>
<evidence type="ECO:0000313" key="4">
    <source>
        <dbReference type="Proteomes" id="UP000283700"/>
    </source>
</evidence>
<dbReference type="RefSeq" id="WP_117983773.1">
    <property type="nucleotide sequence ID" value="NZ_CATVSP010000120.1"/>
</dbReference>
<evidence type="ECO:0000313" key="1">
    <source>
        <dbReference type="EMBL" id="RGI75859.1"/>
    </source>
</evidence>
<dbReference type="Proteomes" id="UP000262524">
    <property type="component" value="Unassembled WGS sequence"/>
</dbReference>
<sequence length="75" mass="8887">MTNFIDDVIDGKTKLDEIDDYVEKWHNSDSHCSVSEYLGMTEEEYFLWTEDNSNLKYIVLAHKNNINIKELLKTE</sequence>
<dbReference type="AlphaFoldDB" id="A0A374MWJ3"/>
<gene>
    <name evidence="2" type="ORF">DWZ29_03395</name>
    <name evidence="1" type="ORF">DXD91_15725</name>
</gene>
<organism evidence="1 3">
    <name type="scientific">Anaerobutyricum hallii</name>
    <dbReference type="NCBI Taxonomy" id="39488"/>
    <lineage>
        <taxon>Bacteria</taxon>
        <taxon>Bacillati</taxon>
        <taxon>Bacillota</taxon>
        <taxon>Clostridia</taxon>
        <taxon>Lachnospirales</taxon>
        <taxon>Lachnospiraceae</taxon>
        <taxon>Anaerobutyricum</taxon>
    </lineage>
</organism>
<reference evidence="3 4" key="1">
    <citation type="submission" date="2018-08" db="EMBL/GenBank/DDBJ databases">
        <title>A genome reference for cultivated species of the human gut microbiota.</title>
        <authorList>
            <person name="Zou Y."/>
            <person name="Xue W."/>
            <person name="Luo G."/>
        </authorList>
    </citation>
    <scope>NUCLEOTIDE SEQUENCE [LARGE SCALE GENOMIC DNA]</scope>
    <source>
        <strain evidence="2 4">AF31-17AC</strain>
        <strain evidence="1 3">TM10-1AC</strain>
    </source>
</reference>